<evidence type="ECO:0000256" key="1">
    <source>
        <dbReference type="ARBA" id="ARBA00004571"/>
    </source>
</evidence>
<evidence type="ECO:0000313" key="16">
    <source>
        <dbReference type="EMBL" id="MEJ8566160.1"/>
    </source>
</evidence>
<keyword evidence="7" id="KW-0406">Ion transport</keyword>
<dbReference type="GO" id="GO:0009279">
    <property type="term" value="C:cell outer membrane"/>
    <property type="evidence" value="ECO:0007669"/>
    <property type="project" value="UniProtKB-SubCell"/>
</dbReference>
<organism evidence="16 17">
    <name type="scientific">Elongatibacter sediminis</name>
    <dbReference type="NCBI Taxonomy" id="3119006"/>
    <lineage>
        <taxon>Bacteria</taxon>
        <taxon>Pseudomonadati</taxon>
        <taxon>Pseudomonadota</taxon>
        <taxon>Gammaproteobacteria</taxon>
        <taxon>Chromatiales</taxon>
        <taxon>Wenzhouxiangellaceae</taxon>
        <taxon>Elongatibacter</taxon>
    </lineage>
</organism>
<keyword evidence="17" id="KW-1185">Reference proteome</keyword>
<feature type="chain" id="PRO_5043948167" evidence="13">
    <location>
        <begin position="25"/>
        <end position="741"/>
    </location>
</feature>
<gene>
    <name evidence="16" type="ORF">V3330_00875</name>
</gene>
<feature type="domain" description="TonB-dependent receptor plug" evidence="15">
    <location>
        <begin position="46"/>
        <end position="151"/>
    </location>
</feature>
<dbReference type="RefSeq" id="WP_354693483.1">
    <property type="nucleotide sequence ID" value="NZ_JAZHOG010000001.1"/>
</dbReference>
<evidence type="ECO:0000256" key="13">
    <source>
        <dbReference type="SAM" id="SignalP"/>
    </source>
</evidence>
<feature type="domain" description="TonB-dependent receptor-like beta-barrel" evidence="14">
    <location>
        <begin position="274"/>
        <end position="705"/>
    </location>
</feature>
<evidence type="ECO:0000256" key="12">
    <source>
        <dbReference type="RuleBase" id="RU003357"/>
    </source>
</evidence>
<dbReference type="CDD" id="cd01347">
    <property type="entry name" value="ligand_gated_channel"/>
    <property type="match status" value="1"/>
</dbReference>
<keyword evidence="6" id="KW-0408">Iron</keyword>
<dbReference type="PANTHER" id="PTHR32552:SF81">
    <property type="entry name" value="TONB-DEPENDENT OUTER MEMBRANE RECEPTOR"/>
    <property type="match status" value="1"/>
</dbReference>
<comment type="similarity">
    <text evidence="11 12">Belongs to the TonB-dependent receptor family.</text>
</comment>
<dbReference type="EMBL" id="JAZHOG010000001">
    <property type="protein sequence ID" value="MEJ8566160.1"/>
    <property type="molecule type" value="Genomic_DNA"/>
</dbReference>
<dbReference type="Gene3D" id="2.40.170.20">
    <property type="entry name" value="TonB-dependent receptor, beta-barrel domain"/>
    <property type="match status" value="1"/>
</dbReference>
<protein>
    <submittedName>
        <fullName evidence="16">TonB-dependent receptor</fullName>
    </submittedName>
</protein>
<keyword evidence="10 11" id="KW-0998">Cell outer membrane</keyword>
<evidence type="ECO:0000256" key="6">
    <source>
        <dbReference type="ARBA" id="ARBA00023004"/>
    </source>
</evidence>
<evidence type="ECO:0000259" key="14">
    <source>
        <dbReference type="Pfam" id="PF00593"/>
    </source>
</evidence>
<feature type="signal peptide" evidence="13">
    <location>
        <begin position="1"/>
        <end position="24"/>
    </location>
</feature>
<keyword evidence="9 11" id="KW-0472">Membrane</keyword>
<evidence type="ECO:0000256" key="9">
    <source>
        <dbReference type="ARBA" id="ARBA00023136"/>
    </source>
</evidence>
<evidence type="ECO:0000313" key="17">
    <source>
        <dbReference type="Proteomes" id="UP001359886"/>
    </source>
</evidence>
<evidence type="ECO:0000256" key="11">
    <source>
        <dbReference type="PROSITE-ProRule" id="PRU01360"/>
    </source>
</evidence>
<proteinExistence type="inferred from homology"/>
<dbReference type="InterPro" id="IPR000531">
    <property type="entry name" value="Beta-barrel_TonB"/>
</dbReference>
<dbReference type="InterPro" id="IPR039426">
    <property type="entry name" value="TonB-dep_rcpt-like"/>
</dbReference>
<evidence type="ECO:0000256" key="2">
    <source>
        <dbReference type="ARBA" id="ARBA00022448"/>
    </source>
</evidence>
<keyword evidence="4" id="KW-0410">Iron transport</keyword>
<evidence type="ECO:0000256" key="4">
    <source>
        <dbReference type="ARBA" id="ARBA00022496"/>
    </source>
</evidence>
<dbReference type="Pfam" id="PF00593">
    <property type="entry name" value="TonB_dep_Rec_b-barrel"/>
    <property type="match status" value="1"/>
</dbReference>
<dbReference type="GO" id="GO:0006826">
    <property type="term" value="P:iron ion transport"/>
    <property type="evidence" value="ECO:0007669"/>
    <property type="project" value="UniProtKB-KW"/>
</dbReference>
<evidence type="ECO:0000256" key="8">
    <source>
        <dbReference type="ARBA" id="ARBA00023077"/>
    </source>
</evidence>
<comment type="subcellular location">
    <subcellularLocation>
        <location evidence="1 11">Cell outer membrane</location>
        <topology evidence="1 11">Multi-pass membrane protein</topology>
    </subcellularLocation>
</comment>
<sequence>MKAVGRTMLVAMITAPFASSVALAQDGKTLGIEEVVVTAQRREQNLQDVPISISAFTANDIEKSMFSDVAEYVTRTPNASFISNGARSRRQVSIRGITNFLGFVGSSTTGFYVDDFSVAASTINPPIMDIERIEILRGPQATYFGRNALGGGISITSKKPHDAFEGSAMVDYSRYDTLDTEAVLNVPLIGDTLAVRFNAKSISSDGNIKNINPVGGGNDQDYDYIKTSVRWTPTDKLTIDAMFQYATEEVGMREGIPSGVFSDFAGNVLYRDVFPDRDGDGRGDPFVDTVGFWPDNTNRTNFDRAQSVGTNLRNGVVRVDYEHNDLLFTSITGFINSDFFLYGDIDGSSRDFFYERRNNERESFSTEFRIQNTGDSPFQWNIGALYAEDDGTDFNRTLVGAEMPFGLPEGTPVGVTDELSGTDSWAIFGQVDYDLSERLTISGGGRYSEETKTFSISSVVGVAEQFLTAKDTFTDFSPRVALTFRASDAVTWYGTISKGYKSGGVQVAPNPEAETYDPEELWNYEIGLKTELFDRRLRLNASVFYMDWSDLQVAFRENLINEDGDFVQFAGVNNADSASSKGVELTASALLSEQFQVNFNVGYLDAEFDQFVALIDGDNRVLDGQVIPNSPEWTMNADAQYDFRYSDNWSGYVRLEWNYRDGIKPTTTSLIYSGFPWDVPSYDFFNLRIGAERDQFRVVAYVENLFDEKYYTNAYQKAFAGGLFIEPSYQNYGVRVTYSFE</sequence>
<keyword evidence="16" id="KW-0675">Receptor</keyword>
<dbReference type="AlphaFoldDB" id="A0AAW9RBN9"/>
<dbReference type="PANTHER" id="PTHR32552">
    <property type="entry name" value="FERRICHROME IRON RECEPTOR-RELATED"/>
    <property type="match status" value="1"/>
</dbReference>
<keyword evidence="3 11" id="KW-1134">Transmembrane beta strand</keyword>
<dbReference type="SUPFAM" id="SSF56935">
    <property type="entry name" value="Porins"/>
    <property type="match status" value="1"/>
</dbReference>
<keyword evidence="5 11" id="KW-0812">Transmembrane</keyword>
<reference evidence="16 17" key="1">
    <citation type="submission" date="2024-02" db="EMBL/GenBank/DDBJ databases">
        <title>A novel Wenzhouxiangellaceae bacterium, isolated from coastal sediments.</title>
        <authorList>
            <person name="Du Z.-J."/>
            <person name="Ye Y.-Q."/>
            <person name="Zhang X.-Y."/>
        </authorList>
    </citation>
    <scope>NUCLEOTIDE SEQUENCE [LARGE SCALE GENOMIC DNA]</scope>
    <source>
        <strain evidence="16 17">CH-27</strain>
    </source>
</reference>
<dbReference type="InterPro" id="IPR036942">
    <property type="entry name" value="Beta-barrel_TonB_sf"/>
</dbReference>
<evidence type="ECO:0000259" key="15">
    <source>
        <dbReference type="Pfam" id="PF07715"/>
    </source>
</evidence>
<dbReference type="PROSITE" id="PS52016">
    <property type="entry name" value="TONB_DEPENDENT_REC_3"/>
    <property type="match status" value="1"/>
</dbReference>
<dbReference type="InterPro" id="IPR012910">
    <property type="entry name" value="Plug_dom"/>
</dbReference>
<name>A0AAW9RBN9_9GAMM</name>
<evidence type="ECO:0000256" key="5">
    <source>
        <dbReference type="ARBA" id="ARBA00022692"/>
    </source>
</evidence>
<keyword evidence="13" id="KW-0732">Signal</keyword>
<keyword evidence="2 11" id="KW-0813">Transport</keyword>
<evidence type="ECO:0000256" key="7">
    <source>
        <dbReference type="ARBA" id="ARBA00023065"/>
    </source>
</evidence>
<accession>A0AAW9RBN9</accession>
<dbReference type="Pfam" id="PF07715">
    <property type="entry name" value="Plug"/>
    <property type="match status" value="1"/>
</dbReference>
<comment type="caution">
    <text evidence="16">The sequence shown here is derived from an EMBL/GenBank/DDBJ whole genome shotgun (WGS) entry which is preliminary data.</text>
</comment>
<dbReference type="Proteomes" id="UP001359886">
    <property type="component" value="Unassembled WGS sequence"/>
</dbReference>
<evidence type="ECO:0000256" key="3">
    <source>
        <dbReference type="ARBA" id="ARBA00022452"/>
    </source>
</evidence>
<keyword evidence="8 12" id="KW-0798">TonB box</keyword>
<evidence type="ECO:0000256" key="10">
    <source>
        <dbReference type="ARBA" id="ARBA00023237"/>
    </source>
</evidence>